<dbReference type="AlphaFoldDB" id="A0AAW2ZSE6"/>
<evidence type="ECO:0000313" key="3">
    <source>
        <dbReference type="Proteomes" id="UP001431209"/>
    </source>
</evidence>
<protein>
    <submittedName>
        <fullName evidence="2">Glutamyl-tRNA reductase</fullName>
    </submittedName>
</protein>
<feature type="region of interest" description="Disordered" evidence="1">
    <location>
        <begin position="857"/>
        <end position="883"/>
    </location>
</feature>
<gene>
    <name evidence="2" type="ORF">AKO1_010376</name>
</gene>
<feature type="compositionally biased region" description="Acidic residues" evidence="1">
    <location>
        <begin position="863"/>
        <end position="877"/>
    </location>
</feature>
<sequence>MARRKSRATKKTQVKNKAAMNTEKSVDVSEPENYTEKLNECEHDPTDVLNYTQTLLAAIDRVDIPENFYWWPDLKEQQKELLGPFNRSELSFPLRLRVEKKTGEPEYEIDFQNFPLMMLEKNKSSEWVEQNDPMQVYIGVSGCGKTYEIFKNALSGYVLYSTAGTSREKDYFYENLKNDLVISSSATNDPIIVKHRRGVLIMLKWLCVKLACLVHLLKVKKDLTPLQFLYSQTNSRSNYYSACYKSVQTALKDISFSGAVNLHNNLVRYLNGKNLGYAFDEANTLHQEASIDMFMNSSGKPRSALVGMKWMLGLIITNYKYVAFAGTSMTLKHGEVLSSNVGKPHTGVRIHIKFDVHTIESSWKAFSDVVDCSECDQVKSDSYIMGLTCGRPRLNSLPIYYLPKYTNTQGTKAEHLQKAIQESFKEHIKSGLEQIRTKAKDDNNFELLVNSLEMIAIRLCAFDQRVACKHPESSEYVDKEKIKYPDLVASGICYLRQDQGEYYQCVEEVLAKQLIYSLLDLNKNIMQSDILKLVVSQFISKATKDGPLFELLVSTALSMEDTFQKIVKKLPIYNNKGEIIQVDQRQWVIDFQMKPLHKVEDGLKAVAVIQNMISYTNGTIQEESIHPDNHHGADVITFGKNQNQNAVFMAVKCNTSDTAYRNTYFNNLQLNPRYYYCNGRKQTAKDSQDLHVNSINMRKPINWDQSKFHIFSSKEEIKRYFEKNVDKSQKSKNEIQKHQEWIRQFEDKFVEEDMWIQSVDHQSQFLQEYNKLTNVLLVGLVVPNHDYEKAPFPYHMLKDNEYFMKIESENFGDLFEADQVMKNAVLEYVQSKHTKIVEFQSNAFPINTSIKQRLSKNARSDVDMNDDADAVDDEDADHNDANDRFKVREKYYFQHIPPNKA</sequence>
<feature type="region of interest" description="Disordered" evidence="1">
    <location>
        <begin position="1"/>
        <end position="33"/>
    </location>
</feature>
<comment type="caution">
    <text evidence="2">The sequence shown here is derived from an EMBL/GenBank/DDBJ whole genome shotgun (WGS) entry which is preliminary data.</text>
</comment>
<dbReference type="Proteomes" id="UP001431209">
    <property type="component" value="Unassembled WGS sequence"/>
</dbReference>
<keyword evidence="3" id="KW-1185">Reference proteome</keyword>
<proteinExistence type="predicted"/>
<organism evidence="2 3">
    <name type="scientific">Acrasis kona</name>
    <dbReference type="NCBI Taxonomy" id="1008807"/>
    <lineage>
        <taxon>Eukaryota</taxon>
        <taxon>Discoba</taxon>
        <taxon>Heterolobosea</taxon>
        <taxon>Tetramitia</taxon>
        <taxon>Eutetramitia</taxon>
        <taxon>Acrasidae</taxon>
        <taxon>Acrasis</taxon>
    </lineage>
</organism>
<reference evidence="2 3" key="1">
    <citation type="submission" date="2024-03" db="EMBL/GenBank/DDBJ databases">
        <title>The Acrasis kona genome and developmental transcriptomes reveal deep origins of eukaryotic multicellular pathways.</title>
        <authorList>
            <person name="Sheikh S."/>
            <person name="Fu C.-J."/>
            <person name="Brown M.W."/>
            <person name="Baldauf S.L."/>
        </authorList>
    </citation>
    <scope>NUCLEOTIDE SEQUENCE [LARGE SCALE GENOMIC DNA]</scope>
    <source>
        <strain evidence="2 3">ATCC MYA-3509</strain>
    </source>
</reference>
<evidence type="ECO:0000256" key="1">
    <source>
        <dbReference type="SAM" id="MobiDB-lite"/>
    </source>
</evidence>
<name>A0AAW2ZSE6_9EUKA</name>
<feature type="compositionally biased region" description="Basic residues" evidence="1">
    <location>
        <begin position="1"/>
        <end position="14"/>
    </location>
</feature>
<dbReference type="EMBL" id="JAOPGA020001976">
    <property type="protein sequence ID" value="KAL0492091.1"/>
    <property type="molecule type" value="Genomic_DNA"/>
</dbReference>
<evidence type="ECO:0000313" key="2">
    <source>
        <dbReference type="EMBL" id="KAL0492091.1"/>
    </source>
</evidence>
<accession>A0AAW2ZSE6</accession>